<dbReference type="SUPFAM" id="SSF160350">
    <property type="entry name" value="Rnp2-like"/>
    <property type="match status" value="1"/>
</dbReference>
<comment type="similarity">
    <text evidence="2 5">Belongs to the eukaryotic/archaeal RNase P protein component 2 family.</text>
</comment>
<reference evidence="7" key="1">
    <citation type="submission" date="2022-10" db="EMBL/GenBank/DDBJ databases">
        <title>Culturing micro-colonial fungi from biological soil crusts in the Mojave desert and describing Neophaeococcomyces mojavensis, and introducing the new genera and species Taxawa tesnikishii.</title>
        <authorList>
            <person name="Kurbessoian T."/>
            <person name="Stajich J.E."/>
        </authorList>
    </citation>
    <scope>NUCLEOTIDE SEQUENCE</scope>
    <source>
        <strain evidence="7">TK_41</strain>
    </source>
</reference>
<dbReference type="GO" id="GO:0005730">
    <property type="term" value="C:nucleolus"/>
    <property type="evidence" value="ECO:0007669"/>
    <property type="project" value="TreeGrafter"/>
</dbReference>
<comment type="function">
    <text evidence="5">Component of ribonuclease P, a protein complex that generates mature tRNA molecules by cleaving their 5'-ends.</text>
</comment>
<keyword evidence="3 5" id="KW-0819">tRNA processing</keyword>
<dbReference type="InterPro" id="IPR002759">
    <property type="entry name" value="Pop5/Rpp14/Rnp2-like"/>
</dbReference>
<dbReference type="InterPro" id="IPR016819">
    <property type="entry name" value="RNase_P/MRP_POP5"/>
</dbReference>
<dbReference type="GO" id="GO:0004526">
    <property type="term" value="F:ribonuclease P activity"/>
    <property type="evidence" value="ECO:0007669"/>
    <property type="project" value="UniProtKB-EC"/>
</dbReference>
<feature type="compositionally biased region" description="Basic and acidic residues" evidence="6">
    <location>
        <begin position="165"/>
        <end position="188"/>
    </location>
</feature>
<dbReference type="Proteomes" id="UP001172673">
    <property type="component" value="Unassembled WGS sequence"/>
</dbReference>
<dbReference type="Pfam" id="PF01900">
    <property type="entry name" value="RNase_P_Rpp14"/>
    <property type="match status" value="1"/>
</dbReference>
<accession>A0AA38XGI4</accession>
<keyword evidence="7" id="KW-0378">Hydrolase</keyword>
<keyword evidence="8" id="KW-1185">Reference proteome</keyword>
<proteinExistence type="inferred from homology"/>
<organism evidence="7 8">
    <name type="scientific">Cladophialophora chaetospira</name>
    <dbReference type="NCBI Taxonomy" id="386627"/>
    <lineage>
        <taxon>Eukaryota</taxon>
        <taxon>Fungi</taxon>
        <taxon>Dikarya</taxon>
        <taxon>Ascomycota</taxon>
        <taxon>Pezizomycotina</taxon>
        <taxon>Eurotiomycetes</taxon>
        <taxon>Chaetothyriomycetidae</taxon>
        <taxon>Chaetothyriales</taxon>
        <taxon>Herpotrichiellaceae</taxon>
        <taxon>Cladophialophora</taxon>
    </lineage>
</organism>
<dbReference type="InterPro" id="IPR038085">
    <property type="entry name" value="Rnp2-like_sf"/>
</dbReference>
<dbReference type="EMBL" id="JAPDRK010000004">
    <property type="protein sequence ID" value="KAJ9613007.1"/>
    <property type="molecule type" value="Genomic_DNA"/>
</dbReference>
<dbReference type="PIRSF" id="PIRSF023803">
    <property type="entry name" value="Ribonuclease_P_prd"/>
    <property type="match status" value="1"/>
</dbReference>
<evidence type="ECO:0000256" key="2">
    <source>
        <dbReference type="ARBA" id="ARBA00010800"/>
    </source>
</evidence>
<protein>
    <recommendedName>
        <fullName evidence="5">Ribonuclease P/MRP protein subunit POP5</fullName>
        <ecNumber evidence="5">3.1.26.5</ecNumber>
    </recommendedName>
</protein>
<dbReference type="GO" id="GO:0033204">
    <property type="term" value="F:ribonuclease P RNA binding"/>
    <property type="evidence" value="ECO:0007669"/>
    <property type="project" value="InterPro"/>
</dbReference>
<sequence>MVRIKHRYLLFNILYPPASPPSLKPTDSDSPPYYVLFSRASPSHLNASLVSTLVRAEIHTLFGDHGLSVTQSSLRVVYFSPTTSTGILRVPRAHFRMVWAALSFVTGIPGDRERGGRGGRDGRSRQPVETNITPCVIRVVRVSGTIRKSEEELLRRARREVVRAKVEGRSTGEDEEPLRIFSEKEKQKSTLTSLTDAEEEGIIDADEEDEAIDMSD</sequence>
<dbReference type="EC" id="3.1.26.5" evidence="5"/>
<comment type="caution">
    <text evidence="7">The sequence shown here is derived from an EMBL/GenBank/DDBJ whole genome shotgun (WGS) entry which is preliminary data.</text>
</comment>
<dbReference type="AlphaFoldDB" id="A0AA38XGI4"/>
<evidence type="ECO:0000256" key="5">
    <source>
        <dbReference type="PIRNR" id="PIRNR023803"/>
    </source>
</evidence>
<evidence type="ECO:0000313" key="7">
    <source>
        <dbReference type="EMBL" id="KAJ9613007.1"/>
    </source>
</evidence>
<comment type="catalytic activity">
    <reaction evidence="5">
        <text>Endonucleolytic cleavage of RNA, removing 5'-extranucleotides from tRNA precursor.</text>
        <dbReference type="EC" id="3.1.26.5"/>
    </reaction>
</comment>
<evidence type="ECO:0000256" key="6">
    <source>
        <dbReference type="SAM" id="MobiDB-lite"/>
    </source>
</evidence>
<dbReference type="Gene3D" id="3.30.70.3250">
    <property type="entry name" value="Ribonuclease P, Pop5 subunit"/>
    <property type="match status" value="1"/>
</dbReference>
<feature type="region of interest" description="Disordered" evidence="6">
    <location>
        <begin position="165"/>
        <end position="216"/>
    </location>
</feature>
<comment type="subcellular location">
    <subcellularLocation>
        <location evidence="1">Nucleus</location>
    </subcellularLocation>
</comment>
<dbReference type="GO" id="GO:0001682">
    <property type="term" value="P:tRNA 5'-leader removal"/>
    <property type="evidence" value="ECO:0007669"/>
    <property type="project" value="InterPro"/>
</dbReference>
<gene>
    <name evidence="7" type="primary">POP5</name>
    <name evidence="7" type="ORF">H2200_002948</name>
</gene>
<dbReference type="GO" id="GO:0030681">
    <property type="term" value="C:multimeric ribonuclease P complex"/>
    <property type="evidence" value="ECO:0007669"/>
    <property type="project" value="TreeGrafter"/>
</dbReference>
<feature type="compositionally biased region" description="Acidic residues" evidence="6">
    <location>
        <begin position="196"/>
        <end position="216"/>
    </location>
</feature>
<dbReference type="PANTHER" id="PTHR15441">
    <property type="entry name" value="RIBONUCLEASE P PROTEIN SUBUNIT P14"/>
    <property type="match status" value="1"/>
</dbReference>
<evidence type="ECO:0000256" key="1">
    <source>
        <dbReference type="ARBA" id="ARBA00004123"/>
    </source>
</evidence>
<evidence type="ECO:0000256" key="4">
    <source>
        <dbReference type="ARBA" id="ARBA00023242"/>
    </source>
</evidence>
<evidence type="ECO:0000313" key="8">
    <source>
        <dbReference type="Proteomes" id="UP001172673"/>
    </source>
</evidence>
<keyword evidence="4" id="KW-0539">Nucleus</keyword>
<name>A0AA38XGI4_9EURO</name>
<dbReference type="GO" id="GO:0000172">
    <property type="term" value="C:ribonuclease MRP complex"/>
    <property type="evidence" value="ECO:0007669"/>
    <property type="project" value="TreeGrafter"/>
</dbReference>
<evidence type="ECO:0000256" key="3">
    <source>
        <dbReference type="ARBA" id="ARBA00022694"/>
    </source>
</evidence>
<dbReference type="PANTHER" id="PTHR15441:SF2">
    <property type="entry name" value="RIBONUCLEASE P_MRP PROTEIN SUBUNIT POP5"/>
    <property type="match status" value="1"/>
</dbReference>